<accession>A0A4R9ASM6</accession>
<dbReference type="InterPro" id="IPR025332">
    <property type="entry name" value="DUF4238"/>
</dbReference>
<dbReference type="Pfam" id="PF14022">
    <property type="entry name" value="DUF4238"/>
    <property type="match status" value="1"/>
</dbReference>
<name>A0A4R9ASM6_9MICO</name>
<dbReference type="AlphaFoldDB" id="A0A4R9ASM6"/>
<dbReference type="RefSeq" id="WP_134552594.1">
    <property type="nucleotide sequence ID" value="NZ_SOHL01000027.1"/>
</dbReference>
<sequence>MADPKRHHYVPQMLLRNFAGPDGSLKVFAIDRAATYTSKPLSLGQVKGGHARIRRDGTIDRAALEHWMSSLEGAAAGDIRALVESKALTVAPEDYPSLSWLASLQFYRNRAVMGYLKSELANAGMTGPDLDIQTAILDVGVQHLLGAWEASKDINSRPKDRWDSMVVILESLRWDVLRYQNARLIVSDGFAAQYGVRPEHVDKYNRTERNWAKHGLLVPQHEAAAFTIPLTPDVALHLHPGQTRKYISAQRVNQRTVFAARAFVAMPDNWSLPNSLVGDVADWVDTQRFVRSMIAKNM</sequence>
<evidence type="ECO:0000313" key="1">
    <source>
        <dbReference type="EMBL" id="TFD68186.1"/>
    </source>
</evidence>
<organism evidence="1 2">
    <name type="scientific">Cryobacterium gelidum</name>
    <dbReference type="NCBI Taxonomy" id="1259164"/>
    <lineage>
        <taxon>Bacteria</taxon>
        <taxon>Bacillati</taxon>
        <taxon>Actinomycetota</taxon>
        <taxon>Actinomycetes</taxon>
        <taxon>Micrococcales</taxon>
        <taxon>Microbacteriaceae</taxon>
        <taxon>Cryobacterium</taxon>
    </lineage>
</organism>
<dbReference type="EMBL" id="SOHL01000027">
    <property type="protein sequence ID" value="TFD68186.1"/>
    <property type="molecule type" value="Genomic_DNA"/>
</dbReference>
<keyword evidence="2" id="KW-1185">Reference proteome</keyword>
<evidence type="ECO:0000313" key="2">
    <source>
        <dbReference type="Proteomes" id="UP000297983"/>
    </source>
</evidence>
<comment type="caution">
    <text evidence="1">The sequence shown here is derived from an EMBL/GenBank/DDBJ whole genome shotgun (WGS) entry which is preliminary data.</text>
</comment>
<gene>
    <name evidence="1" type="ORF">E3T50_13480</name>
</gene>
<proteinExistence type="predicted"/>
<reference evidence="1 2" key="1">
    <citation type="submission" date="2019-03" db="EMBL/GenBank/DDBJ databases">
        <title>Genomics of glacier-inhabiting Cryobacterium strains.</title>
        <authorList>
            <person name="Liu Q."/>
            <person name="Xin Y.-H."/>
        </authorList>
    </citation>
    <scope>NUCLEOTIDE SEQUENCE [LARGE SCALE GENOMIC DNA]</scope>
    <source>
        <strain evidence="1 2">Hz16</strain>
    </source>
</reference>
<protein>
    <submittedName>
        <fullName evidence="1">DUF4238 domain-containing protein</fullName>
    </submittedName>
</protein>
<dbReference type="Proteomes" id="UP000297983">
    <property type="component" value="Unassembled WGS sequence"/>
</dbReference>